<dbReference type="InterPro" id="IPR023214">
    <property type="entry name" value="HAD_sf"/>
</dbReference>
<dbReference type="NCBIfam" id="TIGR01509">
    <property type="entry name" value="HAD-SF-IA-v3"/>
    <property type="match status" value="1"/>
</dbReference>
<dbReference type="Gene3D" id="3.40.50.1000">
    <property type="entry name" value="HAD superfamily/HAD-like"/>
    <property type="match status" value="1"/>
</dbReference>
<comment type="caution">
    <text evidence="1">The sequence shown here is derived from an EMBL/GenBank/DDBJ whole genome shotgun (WGS) entry which is preliminary data.</text>
</comment>
<protein>
    <submittedName>
        <fullName evidence="1">Phosphatase</fullName>
    </submittedName>
</protein>
<proteinExistence type="predicted"/>
<dbReference type="InterPro" id="IPR006439">
    <property type="entry name" value="HAD-SF_hydro_IA"/>
</dbReference>
<accession>A0AAV3QM27</accession>
<dbReference type="PANTHER" id="PTHR43611:SF3">
    <property type="entry name" value="FLAVIN MONONUCLEOTIDE HYDROLASE 1, CHLOROPLATIC"/>
    <property type="match status" value="1"/>
</dbReference>
<dbReference type="EMBL" id="BAABME010005155">
    <property type="protein sequence ID" value="GAA0164784.1"/>
    <property type="molecule type" value="Genomic_DNA"/>
</dbReference>
<dbReference type="Proteomes" id="UP001454036">
    <property type="component" value="Unassembled WGS sequence"/>
</dbReference>
<sequence length="244" mass="28065">MALSLSNFPSITAIKSTQNPFSVKMSPLTNNISVSTKSTNKKLPILLFDVMDTIVRDPFYHDVPAFFRMSMKELLDCKHPNVWIEFEKGHIDEVELTRNFFKDGRHCDIEGLKNCMKEGYFYIEGVEELLHDLKRNGYELHAFTNYPVWYQMIEEKLKLSKYLSWTFCSCVIGKRKPEADFYSEVEKRLGVEPANCIFIDDRLKNVDAAIEAGFSGIHFKNAETLGKELSLLGINLLKDVQCAN</sequence>
<dbReference type="AlphaFoldDB" id="A0AAV3QM27"/>
<reference evidence="1 2" key="1">
    <citation type="submission" date="2024-01" db="EMBL/GenBank/DDBJ databases">
        <title>The complete chloroplast genome sequence of Lithospermum erythrorhizon: insights into the phylogenetic relationship among Boraginaceae species and the maternal lineages of purple gromwells.</title>
        <authorList>
            <person name="Okada T."/>
            <person name="Watanabe K."/>
        </authorList>
    </citation>
    <scope>NUCLEOTIDE SEQUENCE [LARGE SCALE GENOMIC DNA]</scope>
</reference>
<evidence type="ECO:0000313" key="2">
    <source>
        <dbReference type="Proteomes" id="UP001454036"/>
    </source>
</evidence>
<dbReference type="CDD" id="cd02603">
    <property type="entry name" value="HAD_sEH-N_like"/>
    <property type="match status" value="1"/>
</dbReference>
<keyword evidence="2" id="KW-1185">Reference proteome</keyword>
<dbReference type="NCBIfam" id="TIGR01549">
    <property type="entry name" value="HAD-SF-IA-v1"/>
    <property type="match status" value="1"/>
</dbReference>
<dbReference type="Pfam" id="PF00702">
    <property type="entry name" value="Hydrolase"/>
    <property type="match status" value="1"/>
</dbReference>
<dbReference type="SUPFAM" id="SSF56784">
    <property type="entry name" value="HAD-like"/>
    <property type="match status" value="1"/>
</dbReference>
<dbReference type="InterPro" id="IPR036412">
    <property type="entry name" value="HAD-like_sf"/>
</dbReference>
<gene>
    <name evidence="1" type="ORF">LIER_20339</name>
</gene>
<evidence type="ECO:0000313" key="1">
    <source>
        <dbReference type="EMBL" id="GAA0164784.1"/>
    </source>
</evidence>
<name>A0AAV3QM27_LITER</name>
<dbReference type="PANTHER" id="PTHR43611">
    <property type="entry name" value="ALPHA-D-GLUCOSE 1-PHOSPHATE PHOSPHATASE"/>
    <property type="match status" value="1"/>
</dbReference>
<organism evidence="1 2">
    <name type="scientific">Lithospermum erythrorhizon</name>
    <name type="common">Purple gromwell</name>
    <name type="synonym">Lithospermum officinale var. erythrorhizon</name>
    <dbReference type="NCBI Taxonomy" id="34254"/>
    <lineage>
        <taxon>Eukaryota</taxon>
        <taxon>Viridiplantae</taxon>
        <taxon>Streptophyta</taxon>
        <taxon>Embryophyta</taxon>
        <taxon>Tracheophyta</taxon>
        <taxon>Spermatophyta</taxon>
        <taxon>Magnoliopsida</taxon>
        <taxon>eudicotyledons</taxon>
        <taxon>Gunneridae</taxon>
        <taxon>Pentapetalae</taxon>
        <taxon>asterids</taxon>
        <taxon>lamiids</taxon>
        <taxon>Boraginales</taxon>
        <taxon>Boraginaceae</taxon>
        <taxon>Boraginoideae</taxon>
        <taxon>Lithospermeae</taxon>
        <taxon>Lithospermum</taxon>
    </lineage>
</organism>